<keyword evidence="3" id="KW-1185">Reference proteome</keyword>
<name>A0AAD7JMI0_9AGAR</name>
<dbReference type="EMBL" id="JARJLG010000028">
    <property type="protein sequence ID" value="KAJ7768090.1"/>
    <property type="molecule type" value="Genomic_DNA"/>
</dbReference>
<sequence length="288" mass="31368">MSREEAVTRCTRHCQQAMEGADRCQNRKNKLGQAKQWACPPSCDVTHGYTHGGHAHDSTTGASKQRQSWTMQRNRTELIMVTILTCAWCRQLIYFARSRVSSCPSSVSRRLHPSEAARYPMLLPYAPPRDLRAVLRLQLLVAHTATSPRTFLPQTRGRDALRALTLCARRRAGAPGLSPSGVAVVIAFSPTACPGADRLLAPLVTRGADASRRRTAAATPHVALRHFEFVDTPARHQRPSLDQEGRHVETDTGFSGSDTPGASFAGKEHLLTLDVTGSRKSGGRSAGA</sequence>
<reference evidence="2" key="1">
    <citation type="submission" date="2023-03" db="EMBL/GenBank/DDBJ databases">
        <title>Massive genome expansion in bonnet fungi (Mycena s.s.) driven by repeated elements and novel gene families across ecological guilds.</title>
        <authorList>
            <consortium name="Lawrence Berkeley National Laboratory"/>
            <person name="Harder C.B."/>
            <person name="Miyauchi S."/>
            <person name="Viragh M."/>
            <person name="Kuo A."/>
            <person name="Thoen E."/>
            <person name="Andreopoulos B."/>
            <person name="Lu D."/>
            <person name="Skrede I."/>
            <person name="Drula E."/>
            <person name="Henrissat B."/>
            <person name="Morin E."/>
            <person name="Kohler A."/>
            <person name="Barry K."/>
            <person name="LaButti K."/>
            <person name="Morin E."/>
            <person name="Salamov A."/>
            <person name="Lipzen A."/>
            <person name="Mereny Z."/>
            <person name="Hegedus B."/>
            <person name="Baldrian P."/>
            <person name="Stursova M."/>
            <person name="Weitz H."/>
            <person name="Taylor A."/>
            <person name="Grigoriev I.V."/>
            <person name="Nagy L.G."/>
            <person name="Martin F."/>
            <person name="Kauserud H."/>
        </authorList>
    </citation>
    <scope>NUCLEOTIDE SEQUENCE</scope>
    <source>
        <strain evidence="2">CBHHK188m</strain>
    </source>
</reference>
<organism evidence="2 3">
    <name type="scientific">Mycena maculata</name>
    <dbReference type="NCBI Taxonomy" id="230809"/>
    <lineage>
        <taxon>Eukaryota</taxon>
        <taxon>Fungi</taxon>
        <taxon>Dikarya</taxon>
        <taxon>Basidiomycota</taxon>
        <taxon>Agaricomycotina</taxon>
        <taxon>Agaricomycetes</taxon>
        <taxon>Agaricomycetidae</taxon>
        <taxon>Agaricales</taxon>
        <taxon>Marasmiineae</taxon>
        <taxon>Mycenaceae</taxon>
        <taxon>Mycena</taxon>
    </lineage>
</organism>
<dbReference type="AlphaFoldDB" id="A0AAD7JMI0"/>
<comment type="caution">
    <text evidence="2">The sequence shown here is derived from an EMBL/GenBank/DDBJ whole genome shotgun (WGS) entry which is preliminary data.</text>
</comment>
<feature type="region of interest" description="Disordered" evidence="1">
    <location>
        <begin position="233"/>
        <end position="270"/>
    </location>
</feature>
<proteinExistence type="predicted"/>
<accession>A0AAD7JMI0</accession>
<evidence type="ECO:0000313" key="2">
    <source>
        <dbReference type="EMBL" id="KAJ7768090.1"/>
    </source>
</evidence>
<evidence type="ECO:0000256" key="1">
    <source>
        <dbReference type="SAM" id="MobiDB-lite"/>
    </source>
</evidence>
<protein>
    <submittedName>
        <fullName evidence="2">Uncharacterized protein</fullName>
    </submittedName>
</protein>
<feature type="compositionally biased region" description="Basic and acidic residues" evidence="1">
    <location>
        <begin position="239"/>
        <end position="250"/>
    </location>
</feature>
<gene>
    <name evidence="2" type="ORF">DFH07DRAFT_769305</name>
</gene>
<dbReference type="Proteomes" id="UP001215280">
    <property type="component" value="Unassembled WGS sequence"/>
</dbReference>
<evidence type="ECO:0000313" key="3">
    <source>
        <dbReference type="Proteomes" id="UP001215280"/>
    </source>
</evidence>